<feature type="disulfide bond" evidence="10">
    <location>
        <begin position="102"/>
        <end position="107"/>
    </location>
</feature>
<proteinExistence type="inferred from homology"/>
<evidence type="ECO:0000256" key="6">
    <source>
        <dbReference type="ARBA" id="ARBA00022757"/>
    </source>
</evidence>
<keyword evidence="8 10" id="KW-1015">Disulfide bond</keyword>
<dbReference type="GO" id="GO:0007586">
    <property type="term" value="P:digestion"/>
    <property type="evidence" value="ECO:0007669"/>
    <property type="project" value="UniProtKB-KW"/>
</dbReference>
<evidence type="ECO:0000256" key="10">
    <source>
        <dbReference type="PIRSR" id="PIRSR601461-2"/>
    </source>
</evidence>
<feature type="active site" evidence="9">
    <location>
        <position position="89"/>
    </location>
</feature>
<dbReference type="Proteomes" id="UP001591681">
    <property type="component" value="Unassembled WGS sequence"/>
</dbReference>
<evidence type="ECO:0000313" key="14">
    <source>
        <dbReference type="EMBL" id="KAL2082362.1"/>
    </source>
</evidence>
<dbReference type="PROSITE" id="PS00141">
    <property type="entry name" value="ASP_PROTEASE"/>
    <property type="match status" value="2"/>
</dbReference>
<feature type="signal peptide" evidence="12">
    <location>
        <begin position="1"/>
        <end position="16"/>
    </location>
</feature>
<keyword evidence="4 11" id="KW-0645">Protease</keyword>
<dbReference type="InterPro" id="IPR001969">
    <property type="entry name" value="Aspartic_peptidase_AS"/>
</dbReference>
<keyword evidence="12" id="KW-0732">Signal</keyword>
<dbReference type="EMBL" id="JBHFQA010000019">
    <property type="protein sequence ID" value="KAL2082362.1"/>
    <property type="molecule type" value="Genomic_DNA"/>
</dbReference>
<feature type="active site" evidence="9">
    <location>
        <position position="271"/>
    </location>
</feature>
<comment type="similarity">
    <text evidence="2 11">Belongs to the peptidase A1 family.</text>
</comment>
<evidence type="ECO:0000313" key="15">
    <source>
        <dbReference type="Proteomes" id="UP001591681"/>
    </source>
</evidence>
<dbReference type="Gene3D" id="6.10.140.60">
    <property type="match status" value="1"/>
</dbReference>
<dbReference type="InterPro" id="IPR033121">
    <property type="entry name" value="PEPTIDASE_A1"/>
</dbReference>
<dbReference type="FunFam" id="2.40.70.10:FF:000006">
    <property type="entry name" value="Cathepsin E"/>
    <property type="match status" value="1"/>
</dbReference>
<gene>
    <name evidence="14" type="ORF">ACEWY4_022180</name>
</gene>
<reference evidence="14 15" key="1">
    <citation type="submission" date="2024-09" db="EMBL/GenBank/DDBJ databases">
        <title>A chromosome-level genome assembly of Gray's grenadier anchovy, Coilia grayii.</title>
        <authorList>
            <person name="Fu Z."/>
        </authorList>
    </citation>
    <scope>NUCLEOTIDE SEQUENCE [LARGE SCALE GENOMIC DNA]</scope>
    <source>
        <strain evidence="14">G4</strain>
        <tissue evidence="14">Muscle</tissue>
    </source>
</reference>
<dbReference type="InterPro" id="IPR021109">
    <property type="entry name" value="Peptidase_aspartic_dom_sf"/>
</dbReference>
<sequence>MKLAIILCAMVALSHCLVRVPLIKHKTVRESMEEKGMWEEFRRRFPYRPTSKFDSSLFGAEQMTNDADLAYYGVISLGTPPQSFKVVFDTGSANLWVPSIFCNSPACGNHQKFDPYKSSTFRSSGKGLSIQYGTGSMMGSLGWDNLEVGGLTVQQQEFGYSQSEANFMYYMKADGILGLAYGSIAVEGVPTVFDNMVQQGVIQNDYFSVYLSRSPDTGSEVVFGGYDPDHYNGDLVWVPLSSETYWQITMESITVNGQVVACNSGCQAIVDTGTSLIVGPEVTNINNAVGASNGAVNCNDIASLPGVTFNINGNSFTIPSSAYVRQSQTYGCSTGFENSFSNGVGAGLWILGDVFIREYYTIFNMRDNSVGFASLR</sequence>
<dbReference type="EC" id="3.4.23.1" evidence="3"/>
<dbReference type="PROSITE" id="PS51767">
    <property type="entry name" value="PEPTIDASE_A1"/>
    <property type="match status" value="1"/>
</dbReference>
<dbReference type="PANTHER" id="PTHR47966:SF22">
    <property type="entry name" value="PEPSIN A-3-RELATED"/>
    <property type="match status" value="1"/>
</dbReference>
<evidence type="ECO:0000256" key="12">
    <source>
        <dbReference type="SAM" id="SignalP"/>
    </source>
</evidence>
<evidence type="ECO:0000256" key="5">
    <source>
        <dbReference type="ARBA" id="ARBA00022750"/>
    </source>
</evidence>
<evidence type="ECO:0000256" key="4">
    <source>
        <dbReference type="ARBA" id="ARBA00022670"/>
    </source>
</evidence>
<dbReference type="Gene3D" id="2.40.70.10">
    <property type="entry name" value="Acid Proteases"/>
    <property type="match status" value="2"/>
</dbReference>
<dbReference type="FunFam" id="2.40.70.10:FF:000004">
    <property type="entry name" value="Pepsin A"/>
    <property type="match status" value="1"/>
</dbReference>
<dbReference type="Gene3D" id="2.60.40.1960">
    <property type="match status" value="1"/>
</dbReference>
<keyword evidence="5 11" id="KW-0064">Aspartyl protease</keyword>
<evidence type="ECO:0000256" key="2">
    <source>
        <dbReference type="ARBA" id="ARBA00007447"/>
    </source>
</evidence>
<dbReference type="GO" id="GO:0004190">
    <property type="term" value="F:aspartic-type endopeptidase activity"/>
    <property type="evidence" value="ECO:0007669"/>
    <property type="project" value="UniProtKB-KW"/>
</dbReference>
<feature type="disulfide bond" evidence="10">
    <location>
        <begin position="262"/>
        <end position="266"/>
    </location>
</feature>
<feature type="chain" id="PRO_5044854948" description="pepsin A" evidence="12">
    <location>
        <begin position="17"/>
        <end position="376"/>
    </location>
</feature>
<evidence type="ECO:0000256" key="11">
    <source>
        <dbReference type="RuleBase" id="RU000454"/>
    </source>
</evidence>
<organism evidence="14 15">
    <name type="scientific">Coilia grayii</name>
    <name type="common">Gray's grenadier anchovy</name>
    <dbReference type="NCBI Taxonomy" id="363190"/>
    <lineage>
        <taxon>Eukaryota</taxon>
        <taxon>Metazoa</taxon>
        <taxon>Chordata</taxon>
        <taxon>Craniata</taxon>
        <taxon>Vertebrata</taxon>
        <taxon>Euteleostomi</taxon>
        <taxon>Actinopterygii</taxon>
        <taxon>Neopterygii</taxon>
        <taxon>Teleostei</taxon>
        <taxon>Clupei</taxon>
        <taxon>Clupeiformes</taxon>
        <taxon>Clupeoidei</taxon>
        <taxon>Engraulidae</taxon>
        <taxon>Coilinae</taxon>
        <taxon>Coilia</taxon>
    </lineage>
</organism>
<keyword evidence="7 11" id="KW-0378">Hydrolase</keyword>
<evidence type="ECO:0000256" key="9">
    <source>
        <dbReference type="PIRSR" id="PIRSR601461-1"/>
    </source>
</evidence>
<dbReference type="InterPro" id="IPR001461">
    <property type="entry name" value="Aspartic_peptidase_A1"/>
</dbReference>
<dbReference type="PANTHER" id="PTHR47966">
    <property type="entry name" value="BETA-SITE APP-CLEAVING ENZYME, ISOFORM A-RELATED"/>
    <property type="match status" value="1"/>
</dbReference>
<evidence type="ECO:0000259" key="13">
    <source>
        <dbReference type="PROSITE" id="PS51767"/>
    </source>
</evidence>
<dbReference type="Pfam" id="PF00026">
    <property type="entry name" value="Asp"/>
    <property type="match status" value="1"/>
</dbReference>
<comment type="function">
    <text evidence="1">Shows particularly broad specificity; although bonds involving phenylalanine and leucine are preferred, many others are also cleaved to some extent.</text>
</comment>
<keyword evidence="15" id="KW-1185">Reference proteome</keyword>
<dbReference type="InterPro" id="IPR012848">
    <property type="entry name" value="Aspartic_peptidase_N"/>
</dbReference>
<evidence type="ECO:0000256" key="3">
    <source>
        <dbReference type="ARBA" id="ARBA00011924"/>
    </source>
</evidence>
<dbReference type="SUPFAM" id="SSF50630">
    <property type="entry name" value="Acid proteases"/>
    <property type="match status" value="1"/>
</dbReference>
<accession>A0ABD1J5E5</accession>
<evidence type="ECO:0000256" key="7">
    <source>
        <dbReference type="ARBA" id="ARBA00022801"/>
    </source>
</evidence>
<feature type="domain" description="Peptidase A1" evidence="13">
    <location>
        <begin position="71"/>
        <end position="373"/>
    </location>
</feature>
<dbReference type="PRINTS" id="PR00792">
    <property type="entry name" value="PEPSIN"/>
</dbReference>
<name>A0ABD1J5E5_9TELE</name>
<protein>
    <recommendedName>
        <fullName evidence="3">pepsin A</fullName>
        <ecNumber evidence="3">3.4.23.1</ecNumber>
    </recommendedName>
</protein>
<keyword evidence="6" id="KW-0222">Digestion</keyword>
<dbReference type="Pfam" id="PF07966">
    <property type="entry name" value="A1_Propeptide"/>
    <property type="match status" value="1"/>
</dbReference>
<dbReference type="GO" id="GO:0006508">
    <property type="term" value="P:proteolysis"/>
    <property type="evidence" value="ECO:0007669"/>
    <property type="project" value="UniProtKB-KW"/>
</dbReference>
<evidence type="ECO:0000256" key="1">
    <source>
        <dbReference type="ARBA" id="ARBA00002318"/>
    </source>
</evidence>
<dbReference type="AlphaFoldDB" id="A0ABD1J5E5"/>
<evidence type="ECO:0000256" key="8">
    <source>
        <dbReference type="ARBA" id="ARBA00023157"/>
    </source>
</evidence>
<comment type="caution">
    <text evidence="14">The sequence shown here is derived from an EMBL/GenBank/DDBJ whole genome shotgun (WGS) entry which is preliminary data.</text>
</comment>